<keyword evidence="4 7" id="KW-0812">Transmembrane</keyword>
<evidence type="ECO:0000256" key="4">
    <source>
        <dbReference type="ARBA" id="ARBA00022692"/>
    </source>
</evidence>
<evidence type="ECO:0000256" key="1">
    <source>
        <dbReference type="ARBA" id="ARBA00004651"/>
    </source>
</evidence>
<protein>
    <submittedName>
        <fullName evidence="9">Glycerol-3-phosphate ABC transporter, permease protein UgpA</fullName>
    </submittedName>
</protein>
<evidence type="ECO:0000256" key="3">
    <source>
        <dbReference type="ARBA" id="ARBA00022475"/>
    </source>
</evidence>
<keyword evidence="3" id="KW-1003">Cell membrane</keyword>
<keyword evidence="10" id="KW-1185">Reference proteome</keyword>
<dbReference type="InterPro" id="IPR051393">
    <property type="entry name" value="ABC_transporter_permease"/>
</dbReference>
<reference evidence="9 10" key="1">
    <citation type="submission" date="2017-05" db="EMBL/GenBank/DDBJ databases">
        <title>Functional genome analysis of Paenibacillus pasadenensis strain R16: insights on endophytic life style and antifungal activity.</title>
        <authorList>
            <person name="Passera A."/>
            <person name="Marcolungo L."/>
            <person name="Casati P."/>
            <person name="Brasca M."/>
            <person name="Quaglino F."/>
            <person name="Delledonne M."/>
        </authorList>
    </citation>
    <scope>NUCLEOTIDE SEQUENCE [LARGE SCALE GENOMIC DNA]</scope>
    <source>
        <strain evidence="9 10">R16</strain>
    </source>
</reference>
<dbReference type="PANTHER" id="PTHR30193">
    <property type="entry name" value="ABC TRANSPORTER PERMEASE PROTEIN"/>
    <property type="match status" value="1"/>
</dbReference>
<dbReference type="Proteomes" id="UP000234789">
    <property type="component" value="Unassembled WGS sequence"/>
</dbReference>
<feature type="domain" description="ABC transmembrane type-1" evidence="8">
    <location>
        <begin position="63"/>
        <end position="263"/>
    </location>
</feature>
<evidence type="ECO:0000259" key="8">
    <source>
        <dbReference type="Pfam" id="PF00528"/>
    </source>
</evidence>
<dbReference type="InterPro" id="IPR000515">
    <property type="entry name" value="MetI-like"/>
</dbReference>
<evidence type="ECO:0000256" key="7">
    <source>
        <dbReference type="SAM" id="Phobius"/>
    </source>
</evidence>
<evidence type="ECO:0000256" key="2">
    <source>
        <dbReference type="ARBA" id="ARBA00022448"/>
    </source>
</evidence>
<organism evidence="9 10">
    <name type="scientific">Paenibacillus pasadenensis</name>
    <dbReference type="NCBI Taxonomy" id="217090"/>
    <lineage>
        <taxon>Bacteria</taxon>
        <taxon>Bacillati</taxon>
        <taxon>Bacillota</taxon>
        <taxon>Bacilli</taxon>
        <taxon>Bacillales</taxon>
        <taxon>Paenibacillaceae</taxon>
        <taxon>Paenibacillus</taxon>
    </lineage>
</organism>
<comment type="caution">
    <text evidence="9">The sequence shown here is derived from an EMBL/GenBank/DDBJ whole genome shotgun (WGS) entry which is preliminary data.</text>
</comment>
<evidence type="ECO:0000313" key="10">
    <source>
        <dbReference type="Proteomes" id="UP000234789"/>
    </source>
</evidence>
<feature type="transmembrane region" description="Helical" evidence="7">
    <location>
        <begin position="245"/>
        <end position="265"/>
    </location>
</feature>
<dbReference type="PANTHER" id="PTHR30193:SF37">
    <property type="entry name" value="INNER MEMBRANE ABC TRANSPORTER PERMEASE PROTEIN YCJO"/>
    <property type="match status" value="1"/>
</dbReference>
<feature type="transmembrane region" description="Helical" evidence="7">
    <location>
        <begin position="180"/>
        <end position="205"/>
    </location>
</feature>
<dbReference type="GO" id="GO:0005886">
    <property type="term" value="C:plasma membrane"/>
    <property type="evidence" value="ECO:0007669"/>
    <property type="project" value="UniProtKB-SubCell"/>
</dbReference>
<feature type="transmembrane region" description="Helical" evidence="7">
    <location>
        <begin position="55"/>
        <end position="74"/>
    </location>
</feature>
<evidence type="ECO:0000256" key="6">
    <source>
        <dbReference type="ARBA" id="ARBA00023136"/>
    </source>
</evidence>
<dbReference type="Pfam" id="PF00528">
    <property type="entry name" value="BPD_transp_1"/>
    <property type="match status" value="1"/>
</dbReference>
<keyword evidence="2" id="KW-0813">Transport</keyword>
<accession>A0A2N5NBH2</accession>
<dbReference type="EMBL" id="NFEZ01000003">
    <property type="protein sequence ID" value="PLT47673.1"/>
    <property type="molecule type" value="Genomic_DNA"/>
</dbReference>
<sequence length="272" mass="29591">MFAVFLFYPMIRSVYLSFQLTDPRGRVAAYAGWDNYTGMLQSSAFWNSLLVTLKFTLLTVPAGLALGLLCASLVHSAGRGRSALRFLFSLPLAMSVSTASIIWMILYHPSLGMLNWLLLQLGLGPVQWLTDPGSALGSVSLMTVWMNSGFPFVLLLAAIQGLDGDVLDSARIDGASGWRTFVSVKLPLLSPTLFFLAVVSVMSAFQSFGQIHILTKGGPAGSTDVLVYSIYREAFVNYQFGTGSALAIVLFAIMLLLTLLQFLVLGKKVHYQ</sequence>
<dbReference type="GO" id="GO:0055085">
    <property type="term" value="P:transmembrane transport"/>
    <property type="evidence" value="ECO:0007669"/>
    <property type="project" value="InterPro"/>
</dbReference>
<dbReference type="CDD" id="cd06261">
    <property type="entry name" value="TM_PBP2"/>
    <property type="match status" value="1"/>
</dbReference>
<feature type="transmembrane region" description="Helical" evidence="7">
    <location>
        <begin position="86"/>
        <end position="106"/>
    </location>
</feature>
<name>A0A2N5NBH2_9BACL</name>
<evidence type="ECO:0000313" key="9">
    <source>
        <dbReference type="EMBL" id="PLT47673.1"/>
    </source>
</evidence>
<dbReference type="SUPFAM" id="SSF161098">
    <property type="entry name" value="MetI-like"/>
    <property type="match status" value="1"/>
</dbReference>
<proteinExistence type="predicted"/>
<dbReference type="InterPro" id="IPR035906">
    <property type="entry name" value="MetI-like_sf"/>
</dbReference>
<dbReference type="Gene3D" id="1.10.3720.10">
    <property type="entry name" value="MetI-like"/>
    <property type="match status" value="1"/>
</dbReference>
<dbReference type="AlphaFoldDB" id="A0A2N5NBH2"/>
<feature type="transmembrane region" description="Helical" evidence="7">
    <location>
        <begin position="135"/>
        <end position="159"/>
    </location>
</feature>
<keyword evidence="6 7" id="KW-0472">Membrane</keyword>
<gene>
    <name evidence="9" type="ORF">B8V81_1897</name>
</gene>
<evidence type="ECO:0000256" key="5">
    <source>
        <dbReference type="ARBA" id="ARBA00022989"/>
    </source>
</evidence>
<keyword evidence="5 7" id="KW-1133">Transmembrane helix</keyword>
<comment type="subcellular location">
    <subcellularLocation>
        <location evidence="1">Cell membrane</location>
        <topology evidence="1">Multi-pass membrane protein</topology>
    </subcellularLocation>
</comment>